<evidence type="ECO:0000256" key="5">
    <source>
        <dbReference type="ARBA" id="ARBA00068096"/>
    </source>
</evidence>
<dbReference type="PANTHER" id="PTHR24256">
    <property type="entry name" value="TRYPTASE-RELATED"/>
    <property type="match status" value="1"/>
</dbReference>
<evidence type="ECO:0000256" key="2">
    <source>
        <dbReference type="ARBA" id="ARBA00022525"/>
    </source>
</evidence>
<dbReference type="GO" id="GO:0006508">
    <property type="term" value="P:proteolysis"/>
    <property type="evidence" value="ECO:0007669"/>
    <property type="project" value="InterPro"/>
</dbReference>
<evidence type="ECO:0000256" key="4">
    <source>
        <dbReference type="ARBA" id="ARBA00024195"/>
    </source>
</evidence>
<sequence length="387" mass="42796">MDLIIRFLLLVVLSVAAQDDIQEILKDLFGTPPPLPDTNETCILKSGGEGRCMPINLCGDTSSSKVVPIEVHKECKHYMDICCSAIKEDDENNPVITDANHEADVSCGKHNPNGIQMSTVVGNDSEAKFAEFPWIAAVFVMKQRKLRRVYMGAGSIIHPEVVLTAAHITGGVMSVRAGEWDSMSSKELFDHQDIDVGEIVVHELYTPHRKNMQYDIAMLILSSPLMLTVHVGVVCLPPPGTATTPAGTRCLATGWGKDKFQNGQYQNILKKIELPVVDRRHCENLLRRTRLTYRYKLHSSFMCAGGKADKDTCVGDGGAPLVCPIPEQNDRYVQNGIVSWGIGCGKEGLPGVYIDLTFLRPWIDFQMTARNFNTSSYTYKIIGKNNP</sequence>
<comment type="caution">
    <text evidence="9">The sequence shown here is derived from an EMBL/GenBank/DDBJ whole genome shotgun (WGS) entry which is preliminary data.</text>
</comment>
<dbReference type="CDD" id="cd00190">
    <property type="entry name" value="Tryp_SPc"/>
    <property type="match status" value="1"/>
</dbReference>
<gene>
    <name evidence="9" type="ORF">PIBRA_LOCUS10662</name>
</gene>
<reference evidence="9" key="1">
    <citation type="submission" date="2022-05" db="EMBL/GenBank/DDBJ databases">
        <authorList>
            <person name="Okamura Y."/>
        </authorList>
    </citation>
    <scope>NUCLEOTIDE SEQUENCE</scope>
</reference>
<keyword evidence="7" id="KW-0732">Signal</keyword>
<dbReference type="Pfam" id="PF00089">
    <property type="entry name" value="Trypsin"/>
    <property type="match status" value="1"/>
</dbReference>
<evidence type="ECO:0000256" key="3">
    <source>
        <dbReference type="ARBA" id="ARBA00023157"/>
    </source>
</evidence>
<protein>
    <recommendedName>
        <fullName evidence="5">Phenoloxidase-activating factor 2</fullName>
    </recommendedName>
    <alternativeName>
        <fullName evidence="6">Prophenoloxidase-activating factor II</fullName>
    </alternativeName>
</protein>
<dbReference type="FunFam" id="2.40.10.10:FF:000038">
    <property type="entry name" value="Serine protease"/>
    <property type="match status" value="1"/>
</dbReference>
<evidence type="ECO:0000313" key="10">
    <source>
        <dbReference type="Proteomes" id="UP001152562"/>
    </source>
</evidence>
<dbReference type="SUPFAM" id="SSF50494">
    <property type="entry name" value="Trypsin-like serine proteases"/>
    <property type="match status" value="1"/>
</dbReference>
<dbReference type="InterPro" id="IPR001314">
    <property type="entry name" value="Peptidase_S1A"/>
</dbReference>
<dbReference type="EMBL" id="CALOZG010000040">
    <property type="protein sequence ID" value="CAH4034481.1"/>
    <property type="molecule type" value="Genomic_DNA"/>
</dbReference>
<name>A0A9P0TW01_PIEBR</name>
<feature type="domain" description="Peptidase S1" evidence="8">
    <location>
        <begin position="120"/>
        <end position="368"/>
    </location>
</feature>
<evidence type="ECO:0000313" key="9">
    <source>
        <dbReference type="EMBL" id="CAH4034481.1"/>
    </source>
</evidence>
<dbReference type="Gene3D" id="2.40.10.10">
    <property type="entry name" value="Trypsin-like serine proteases"/>
    <property type="match status" value="1"/>
</dbReference>
<organism evidence="9 10">
    <name type="scientific">Pieris brassicae</name>
    <name type="common">White butterfly</name>
    <name type="synonym">Large white butterfly</name>
    <dbReference type="NCBI Taxonomy" id="7116"/>
    <lineage>
        <taxon>Eukaryota</taxon>
        <taxon>Metazoa</taxon>
        <taxon>Ecdysozoa</taxon>
        <taxon>Arthropoda</taxon>
        <taxon>Hexapoda</taxon>
        <taxon>Insecta</taxon>
        <taxon>Pterygota</taxon>
        <taxon>Neoptera</taxon>
        <taxon>Endopterygota</taxon>
        <taxon>Lepidoptera</taxon>
        <taxon>Glossata</taxon>
        <taxon>Ditrysia</taxon>
        <taxon>Papilionoidea</taxon>
        <taxon>Pieridae</taxon>
        <taxon>Pierinae</taxon>
        <taxon>Pieris</taxon>
    </lineage>
</organism>
<evidence type="ECO:0000259" key="8">
    <source>
        <dbReference type="PROSITE" id="PS50240"/>
    </source>
</evidence>
<evidence type="ECO:0000256" key="6">
    <source>
        <dbReference type="ARBA" id="ARBA00076468"/>
    </source>
</evidence>
<dbReference type="InterPro" id="IPR051487">
    <property type="entry name" value="Ser/Thr_Proteases_Immune/Dev"/>
</dbReference>
<keyword evidence="2" id="KW-0964">Secreted</keyword>
<dbReference type="PRINTS" id="PR00722">
    <property type="entry name" value="CHYMOTRYPSIN"/>
</dbReference>
<dbReference type="AlphaFoldDB" id="A0A9P0TW01"/>
<dbReference type="GO" id="GO:0004252">
    <property type="term" value="F:serine-type endopeptidase activity"/>
    <property type="evidence" value="ECO:0007669"/>
    <property type="project" value="InterPro"/>
</dbReference>
<feature type="chain" id="PRO_5040414421" description="Phenoloxidase-activating factor 2" evidence="7">
    <location>
        <begin position="18"/>
        <end position="387"/>
    </location>
</feature>
<keyword evidence="10" id="KW-1185">Reference proteome</keyword>
<evidence type="ECO:0000256" key="7">
    <source>
        <dbReference type="SAM" id="SignalP"/>
    </source>
</evidence>
<comment type="subcellular location">
    <subcellularLocation>
        <location evidence="1">Secreted</location>
    </subcellularLocation>
</comment>
<dbReference type="GO" id="GO:0005576">
    <property type="term" value="C:extracellular region"/>
    <property type="evidence" value="ECO:0007669"/>
    <property type="project" value="UniProtKB-SubCell"/>
</dbReference>
<dbReference type="InterPro" id="IPR009003">
    <property type="entry name" value="Peptidase_S1_PA"/>
</dbReference>
<dbReference type="SMART" id="SM00020">
    <property type="entry name" value="Tryp_SPc"/>
    <property type="match status" value="1"/>
</dbReference>
<evidence type="ECO:0000256" key="1">
    <source>
        <dbReference type="ARBA" id="ARBA00004613"/>
    </source>
</evidence>
<feature type="signal peptide" evidence="7">
    <location>
        <begin position="1"/>
        <end position="17"/>
    </location>
</feature>
<comment type="similarity">
    <text evidence="4">Belongs to the peptidase S1 family. CLIP subfamily.</text>
</comment>
<dbReference type="InterPro" id="IPR043504">
    <property type="entry name" value="Peptidase_S1_PA_chymotrypsin"/>
</dbReference>
<dbReference type="Proteomes" id="UP001152562">
    <property type="component" value="Unassembled WGS sequence"/>
</dbReference>
<accession>A0A9P0TW01</accession>
<proteinExistence type="inferred from homology"/>
<keyword evidence="3" id="KW-1015">Disulfide bond</keyword>
<dbReference type="PROSITE" id="PS50240">
    <property type="entry name" value="TRYPSIN_DOM"/>
    <property type="match status" value="1"/>
</dbReference>
<dbReference type="InterPro" id="IPR001254">
    <property type="entry name" value="Trypsin_dom"/>
</dbReference>